<dbReference type="FunFam" id="1.10.8.270:FF:000016">
    <property type="entry name" value="TBC1 domain family member 2A"/>
    <property type="match status" value="1"/>
</dbReference>
<proteinExistence type="predicted"/>
<evidence type="ECO:0000259" key="2">
    <source>
        <dbReference type="PROSITE" id="PS50086"/>
    </source>
</evidence>
<dbReference type="GO" id="GO:0031267">
    <property type="term" value="F:small GTPase binding"/>
    <property type="evidence" value="ECO:0007669"/>
    <property type="project" value="TreeGrafter"/>
</dbReference>
<dbReference type="InterPro" id="IPR035969">
    <property type="entry name" value="Rab-GAP_TBC_sf"/>
</dbReference>
<dbReference type="Gene3D" id="1.10.472.80">
    <property type="entry name" value="Ypt/Rab-GAP domain of gyp1p, domain 3"/>
    <property type="match status" value="1"/>
</dbReference>
<evidence type="ECO:0000256" key="1">
    <source>
        <dbReference type="SAM" id="MobiDB-lite"/>
    </source>
</evidence>
<keyword evidence="4" id="KW-1185">Reference proteome</keyword>
<accession>A0AAD9VCJ0</accession>
<reference evidence="3" key="1">
    <citation type="journal article" date="2023" name="G3 (Bethesda)">
        <title>Whole genome assembly and annotation of the endangered Caribbean coral Acropora cervicornis.</title>
        <authorList>
            <person name="Selwyn J.D."/>
            <person name="Vollmer S.V."/>
        </authorList>
    </citation>
    <scope>NUCLEOTIDE SEQUENCE</scope>
    <source>
        <strain evidence="3">K2</strain>
    </source>
</reference>
<dbReference type="AlphaFoldDB" id="A0AAD9VCJ0"/>
<dbReference type="PANTHER" id="PTHR47219">
    <property type="entry name" value="RAB GTPASE-ACTIVATING PROTEIN 1-LIKE"/>
    <property type="match status" value="1"/>
</dbReference>
<dbReference type="InterPro" id="IPR000195">
    <property type="entry name" value="Rab-GAP-TBC_dom"/>
</dbReference>
<dbReference type="Gene3D" id="1.10.10.750">
    <property type="entry name" value="Ypt/Rab-GAP domain of gyp1p, domain 1"/>
    <property type="match status" value="1"/>
</dbReference>
<dbReference type="Gene3D" id="1.10.8.270">
    <property type="entry name" value="putative rabgap domain of human tbc1 domain family member 14 like domains"/>
    <property type="match status" value="1"/>
</dbReference>
<feature type="domain" description="Rab-GAP TBC" evidence="2">
    <location>
        <begin position="80"/>
        <end position="328"/>
    </location>
</feature>
<feature type="compositionally biased region" description="Basic residues" evidence="1">
    <location>
        <begin position="506"/>
        <end position="525"/>
    </location>
</feature>
<dbReference type="SUPFAM" id="SSF47923">
    <property type="entry name" value="Ypt/Rab-GAP domain of gyp1p"/>
    <property type="match status" value="2"/>
</dbReference>
<feature type="region of interest" description="Disordered" evidence="1">
    <location>
        <begin position="473"/>
        <end position="552"/>
    </location>
</feature>
<comment type="caution">
    <text evidence="3">The sequence shown here is derived from an EMBL/GenBank/DDBJ whole genome shotgun (WGS) entry which is preliminary data.</text>
</comment>
<dbReference type="SMART" id="SM00164">
    <property type="entry name" value="TBC"/>
    <property type="match status" value="1"/>
</dbReference>
<evidence type="ECO:0000313" key="4">
    <source>
        <dbReference type="Proteomes" id="UP001249851"/>
    </source>
</evidence>
<dbReference type="InterPro" id="IPR050302">
    <property type="entry name" value="Rab_GAP_TBC_domain"/>
</dbReference>
<gene>
    <name evidence="3" type="ORF">P5673_005923</name>
</gene>
<dbReference type="PROSITE" id="PS50086">
    <property type="entry name" value="TBC_RABGAP"/>
    <property type="match status" value="1"/>
</dbReference>
<reference evidence="3" key="2">
    <citation type="journal article" date="2023" name="Science">
        <title>Genomic signatures of disease resistance in endangered staghorn corals.</title>
        <authorList>
            <person name="Vollmer S.V."/>
            <person name="Selwyn J.D."/>
            <person name="Despard B.A."/>
            <person name="Roesel C.L."/>
        </authorList>
    </citation>
    <scope>NUCLEOTIDE SEQUENCE</scope>
    <source>
        <strain evidence="3">K2</strain>
    </source>
</reference>
<dbReference type="Pfam" id="PF00566">
    <property type="entry name" value="RabGAP-TBC"/>
    <property type="match status" value="1"/>
</dbReference>
<feature type="region of interest" description="Disordered" evidence="1">
    <location>
        <begin position="399"/>
        <end position="431"/>
    </location>
</feature>
<sequence>MAQCEGDLPSNHLSSYDHYGFAVYKQGSLLAEEDSRNHDYNINSADLSAKTRNYWAETLTNWEQSQLFSPKQLRQYIKHGVPDDMRGQVWKKLIGNQAMKVMSSFNYQDKLAQIRQLLVDLGVSEYGGVNCLSRLGHIIGSINDNNKEDMIIDSPDTIIMTRQWKKNLQKQITVFRQIMLDIDRSFPSHKMFIQGTSEGKEGRAALFRVLAVYAMYNPEVSYCQGMSYIAGMFLMNMNEEDSFWCLVSMFERPKYLAGYFSDSLDKIQKHTGVFRRLMRQRRPKLGKHLESLGVSPLMYLTPWFMALFTSLPNWDAVLIIWDLLLLDGISVIFRAGLALLDLLSDNVLSLNEMSQALPVLLRPPANLLRRDRFVSAIWKVKPIQKWEIDSLQGVLDEEKENQGKRRLSDASSTREGSRKKQRTMRLNPFRETQEVAAQPSVLKRFVGLFSFMDKPAVLFKSSDIEMTTFSVANDQSPSVPPLHFSPSERPFNATRETQLERDNSRRPSRRRSGNHGKDALRRRRAAQWVARENPLRRSPRLGGQQTTPERGYSPATLVQSSATNQHAFRLFSTPTPLRCSQVQVRPQASSLAPDSSPVSILSPGLTVTTPDIEMASLGLTDKTSPCVKNSMVEVS</sequence>
<dbReference type="PANTHER" id="PTHR47219:SF9">
    <property type="entry name" value="GTPASE ACTIVATING PROTEIN AND CENTROSOME-ASSOCIATED, ISOFORM B"/>
    <property type="match status" value="1"/>
</dbReference>
<evidence type="ECO:0000313" key="3">
    <source>
        <dbReference type="EMBL" id="KAK2569042.1"/>
    </source>
</evidence>
<organism evidence="3 4">
    <name type="scientific">Acropora cervicornis</name>
    <name type="common">Staghorn coral</name>
    <dbReference type="NCBI Taxonomy" id="6130"/>
    <lineage>
        <taxon>Eukaryota</taxon>
        <taxon>Metazoa</taxon>
        <taxon>Cnidaria</taxon>
        <taxon>Anthozoa</taxon>
        <taxon>Hexacorallia</taxon>
        <taxon>Scleractinia</taxon>
        <taxon>Astrocoeniina</taxon>
        <taxon>Acroporidae</taxon>
        <taxon>Acropora</taxon>
    </lineage>
</organism>
<dbReference type="EMBL" id="JARQWQ010000010">
    <property type="protein sequence ID" value="KAK2569042.1"/>
    <property type="molecule type" value="Genomic_DNA"/>
</dbReference>
<dbReference type="FunFam" id="1.10.472.80:FF:000008">
    <property type="entry name" value="TBC1 domain family member 10A"/>
    <property type="match status" value="1"/>
</dbReference>
<dbReference type="GO" id="GO:0005096">
    <property type="term" value="F:GTPase activator activity"/>
    <property type="evidence" value="ECO:0007669"/>
    <property type="project" value="TreeGrafter"/>
</dbReference>
<name>A0AAD9VCJ0_ACRCE</name>
<protein>
    <submittedName>
        <fullName evidence="3">Carabin</fullName>
    </submittedName>
</protein>
<dbReference type="Proteomes" id="UP001249851">
    <property type="component" value="Unassembled WGS sequence"/>
</dbReference>